<reference evidence="1 2" key="1">
    <citation type="submission" date="2018-09" db="EMBL/GenBank/DDBJ databases">
        <title>Genome sequencing of strain 6GH32-13.</title>
        <authorList>
            <person name="Weon H.-Y."/>
            <person name="Heo J."/>
            <person name="Kwon S.-W."/>
        </authorList>
    </citation>
    <scope>NUCLEOTIDE SEQUENCE [LARGE SCALE GENOMIC DNA]</scope>
    <source>
        <strain evidence="1 2">5GH32-13</strain>
    </source>
</reference>
<organism evidence="1 2">
    <name type="scientific">Paraflavitalea soli</name>
    <dbReference type="NCBI Taxonomy" id="2315862"/>
    <lineage>
        <taxon>Bacteria</taxon>
        <taxon>Pseudomonadati</taxon>
        <taxon>Bacteroidota</taxon>
        <taxon>Chitinophagia</taxon>
        <taxon>Chitinophagales</taxon>
        <taxon>Chitinophagaceae</taxon>
        <taxon>Paraflavitalea</taxon>
    </lineage>
</organism>
<name>A0A3B7MXF9_9BACT</name>
<dbReference type="KEGG" id="pseg:D3H65_21295"/>
<dbReference type="Proteomes" id="UP000263900">
    <property type="component" value="Chromosome"/>
</dbReference>
<dbReference type="OrthoDB" id="9849192at2"/>
<gene>
    <name evidence="1" type="ORF">D3H65_21295</name>
</gene>
<dbReference type="AlphaFoldDB" id="A0A3B7MXF9"/>
<evidence type="ECO:0000313" key="1">
    <source>
        <dbReference type="EMBL" id="AXY76375.1"/>
    </source>
</evidence>
<dbReference type="EMBL" id="CP032157">
    <property type="protein sequence ID" value="AXY76375.1"/>
    <property type="molecule type" value="Genomic_DNA"/>
</dbReference>
<protein>
    <submittedName>
        <fullName evidence="1">Uncharacterized protein</fullName>
    </submittedName>
</protein>
<keyword evidence="2" id="KW-1185">Reference proteome</keyword>
<dbReference type="RefSeq" id="WP_119052252.1">
    <property type="nucleotide sequence ID" value="NZ_CP032157.1"/>
</dbReference>
<sequence>MDFQLVTGGPDTMDHLVFTTTFTHNKFFYKAALAETITWEGLRTGTYDVLLQSGKGTQRFTLIKDGDHWRAGGEVEQIGVLEQEIADLLGTTINEVRK</sequence>
<proteinExistence type="predicted"/>
<evidence type="ECO:0000313" key="2">
    <source>
        <dbReference type="Proteomes" id="UP000263900"/>
    </source>
</evidence>
<accession>A0A3B7MXF9</accession>